<dbReference type="Proteomes" id="UP000019132">
    <property type="component" value="Unassembled WGS sequence"/>
</dbReference>
<dbReference type="Gene3D" id="1.10.840.10">
    <property type="entry name" value="Ras guanine-nucleotide exchange factors catalytic domain"/>
    <property type="match status" value="1"/>
</dbReference>
<sequence>MHEIVKEGAVAVRGHFLWRERFVVVKRGEVLIFRRRDGSVKAKISLLDPKHVRVTFHSENSHITLSTSTGKGVIFDCHTTSCRDSWLGALFTARGQLEEEGDTESDVILSGDDSDANESSAVHQHEKTEDGDDEVDDDQYSDALLAFQDVRSSMIQCHLAMSLAKEDLFVAPDASLRSKHHHIHATKSEEALRLACIRSILAFIESSPHGGRVILLHLGVLASAGIKVDDILLALGEKQHETPRRSSLTSSTISLQKLYAATFVRDMLFHPIYSKRLEVQTEHVNAIIDRYFAHCRLRRFSHDDEHMMLMSTVHPISGLELLGAAGGPANPLNGIRPAQPLPSSSIAKIGVPGLKKKRHSFPNILTPLRMKRTGLLDSSKLDEFLKKGCSSSQQQKTTSKNAPGSDEDDVVLLEDNRVTSTSASSFTDTSDLLFHDERSIPAPLQSLLWRNSSCQEIAEQITIFHHHQIARLCLWDFLHNPREASKEISETFNRLVAYFVWSVLVEETSKNRAEAIENIISIALSACSVALNNFHLIMACVGCLGDTPLMVSRMPTTWKRVRPKFKTHLQELRTLCDHTGGFENLRKRQAIMSGKGSCIPFIGVLGVALERLRSIHYFNDRKLLDFDKLEKQYAALNVLENGIQKPYVNIKVSDQMHAFLSSLALEFVTPRLLQLRSQQILVLETAASASSSSLRHTPFLQSSSSSAAGSGSGGDSSDANPALMSFRHICSTLAIVPHTQERIEIGLEALFADERQQLTRQVRKFWGEFKQTVWVSTYHTTVLGVRNCIDTCMRDMMAAKTSELQQISALDENAVELQCFVYEKLVRIVTQPIFMWLMAKTKYTFAAEDKRIAAFIRQNSTHAAQNAESEAQAQRDRHRIGVVDVRGSASSPMELALIVAQCTASASSSTQSSPSELLMRLSSASSYVADQLYSALYVLQQLLAVAYLPQTHRDGIRALDAAIAHIQQVQRD</sequence>
<dbReference type="SMART" id="SM00233">
    <property type="entry name" value="PH"/>
    <property type="match status" value="1"/>
</dbReference>
<dbReference type="InterPro" id="IPR011993">
    <property type="entry name" value="PH-like_dom_sf"/>
</dbReference>
<dbReference type="EMBL" id="GL376560">
    <property type="status" value="NOT_ANNOTATED_CDS"/>
    <property type="molecule type" value="Genomic_DNA"/>
</dbReference>
<dbReference type="HOGENOM" id="CLU_011514_0_0_1"/>
<dbReference type="VEuPathDB" id="FungiDB:PYU1_G007144"/>
<dbReference type="eggNOG" id="KOG3417">
    <property type="taxonomic scope" value="Eukaryota"/>
</dbReference>
<dbReference type="PROSITE" id="PS50009">
    <property type="entry name" value="RASGEF_CAT"/>
    <property type="match status" value="1"/>
</dbReference>
<dbReference type="OMA" id="CKETSHR"/>
<keyword evidence="7" id="KW-1185">Reference proteome</keyword>
<dbReference type="PANTHER" id="PTHR23113:SF99">
    <property type="entry name" value="RASGEF DOMAIN-CONTAINING PROTEIN"/>
    <property type="match status" value="1"/>
</dbReference>
<dbReference type="GO" id="GO:0007264">
    <property type="term" value="P:small GTPase-mediated signal transduction"/>
    <property type="evidence" value="ECO:0007669"/>
    <property type="project" value="InterPro"/>
</dbReference>
<dbReference type="SUPFAM" id="SSF48366">
    <property type="entry name" value="Ras GEF"/>
    <property type="match status" value="1"/>
</dbReference>
<dbReference type="STRING" id="431595.K3WQB7"/>
<dbReference type="PANTHER" id="PTHR23113">
    <property type="entry name" value="GUANINE NUCLEOTIDE EXCHANGE FACTOR"/>
    <property type="match status" value="1"/>
</dbReference>
<keyword evidence="1 2" id="KW-0344">Guanine-nucleotide releasing factor</keyword>
<dbReference type="InterPro" id="IPR008937">
    <property type="entry name" value="Ras-like_GEF"/>
</dbReference>
<dbReference type="InterPro" id="IPR036964">
    <property type="entry name" value="RASGEF_cat_dom_sf"/>
</dbReference>
<evidence type="ECO:0000256" key="2">
    <source>
        <dbReference type="PROSITE-ProRule" id="PRU00168"/>
    </source>
</evidence>
<dbReference type="InterPro" id="IPR023578">
    <property type="entry name" value="Ras_GEF_dom_sf"/>
</dbReference>
<dbReference type="Gene3D" id="2.30.29.30">
    <property type="entry name" value="Pleckstrin-homology domain (PH domain)/Phosphotyrosine-binding domain (PTB)"/>
    <property type="match status" value="1"/>
</dbReference>
<evidence type="ECO:0000259" key="5">
    <source>
        <dbReference type="PROSITE" id="PS50009"/>
    </source>
</evidence>
<dbReference type="AlphaFoldDB" id="K3WQB7"/>
<dbReference type="InterPro" id="IPR001849">
    <property type="entry name" value="PH_domain"/>
</dbReference>
<organism evidence="6 7">
    <name type="scientific">Globisporangium ultimum (strain ATCC 200006 / CBS 805.95 / DAOM BR144)</name>
    <name type="common">Pythium ultimum</name>
    <dbReference type="NCBI Taxonomy" id="431595"/>
    <lineage>
        <taxon>Eukaryota</taxon>
        <taxon>Sar</taxon>
        <taxon>Stramenopiles</taxon>
        <taxon>Oomycota</taxon>
        <taxon>Peronosporomycetes</taxon>
        <taxon>Pythiales</taxon>
        <taxon>Pythiaceae</taxon>
        <taxon>Globisporangium</taxon>
    </lineage>
</organism>
<reference evidence="7" key="1">
    <citation type="journal article" date="2010" name="Genome Biol.">
        <title>Genome sequence of the necrotrophic plant pathogen Pythium ultimum reveals original pathogenicity mechanisms and effector repertoire.</title>
        <authorList>
            <person name="Levesque C.A."/>
            <person name="Brouwer H."/>
            <person name="Cano L."/>
            <person name="Hamilton J.P."/>
            <person name="Holt C."/>
            <person name="Huitema E."/>
            <person name="Raffaele S."/>
            <person name="Robideau G.P."/>
            <person name="Thines M."/>
            <person name="Win J."/>
            <person name="Zerillo M.M."/>
            <person name="Beakes G.W."/>
            <person name="Boore J.L."/>
            <person name="Busam D."/>
            <person name="Dumas B."/>
            <person name="Ferriera S."/>
            <person name="Fuerstenberg S.I."/>
            <person name="Gachon C.M."/>
            <person name="Gaulin E."/>
            <person name="Govers F."/>
            <person name="Grenville-Briggs L."/>
            <person name="Horner N."/>
            <person name="Hostetler J."/>
            <person name="Jiang R.H."/>
            <person name="Johnson J."/>
            <person name="Krajaejun T."/>
            <person name="Lin H."/>
            <person name="Meijer H.J."/>
            <person name="Moore B."/>
            <person name="Morris P."/>
            <person name="Phuntmart V."/>
            <person name="Puiu D."/>
            <person name="Shetty J."/>
            <person name="Stajich J.E."/>
            <person name="Tripathy S."/>
            <person name="Wawra S."/>
            <person name="van West P."/>
            <person name="Whitty B.R."/>
            <person name="Coutinho P.M."/>
            <person name="Henrissat B."/>
            <person name="Martin F."/>
            <person name="Thomas P.D."/>
            <person name="Tyler B.M."/>
            <person name="De Vries R.P."/>
            <person name="Kamoun S."/>
            <person name="Yandell M."/>
            <person name="Tisserat N."/>
            <person name="Buell C.R."/>
        </authorList>
    </citation>
    <scope>NUCLEOTIDE SEQUENCE</scope>
    <source>
        <strain evidence="7">DAOM:BR144</strain>
    </source>
</reference>
<dbReference type="Pfam" id="PF00617">
    <property type="entry name" value="RasGEF"/>
    <property type="match status" value="1"/>
</dbReference>
<protein>
    <recommendedName>
        <fullName evidence="8">Ras-GEF domain-containing protein</fullName>
    </recommendedName>
</protein>
<name>K3WQB7_GLOUD</name>
<dbReference type="InParanoid" id="K3WQB7"/>
<dbReference type="CDD" id="cd00821">
    <property type="entry name" value="PH"/>
    <property type="match status" value="1"/>
</dbReference>
<evidence type="ECO:0000313" key="6">
    <source>
        <dbReference type="EnsemblProtists" id="PYU1_T007159"/>
    </source>
</evidence>
<dbReference type="SMART" id="SM00147">
    <property type="entry name" value="RasGEF"/>
    <property type="match status" value="1"/>
</dbReference>
<dbReference type="GO" id="GO:0005085">
    <property type="term" value="F:guanyl-nucleotide exchange factor activity"/>
    <property type="evidence" value="ECO:0007669"/>
    <property type="project" value="UniProtKB-KW"/>
</dbReference>
<feature type="domain" description="Ras-GEF" evidence="5">
    <location>
        <begin position="453"/>
        <end position="676"/>
    </location>
</feature>
<evidence type="ECO:0000259" key="4">
    <source>
        <dbReference type="PROSITE" id="PS50003"/>
    </source>
</evidence>
<proteinExistence type="predicted"/>
<accession>K3WQB7</accession>
<reference evidence="7" key="2">
    <citation type="submission" date="2010-04" db="EMBL/GenBank/DDBJ databases">
        <authorList>
            <person name="Buell R."/>
            <person name="Hamilton J."/>
            <person name="Hostetler J."/>
        </authorList>
    </citation>
    <scope>NUCLEOTIDE SEQUENCE [LARGE SCALE GENOMIC DNA]</scope>
    <source>
        <strain evidence="7">DAOM:BR144</strain>
    </source>
</reference>
<evidence type="ECO:0000256" key="1">
    <source>
        <dbReference type="ARBA" id="ARBA00022658"/>
    </source>
</evidence>
<evidence type="ECO:0008006" key="8">
    <source>
        <dbReference type="Google" id="ProtNLM"/>
    </source>
</evidence>
<dbReference type="PROSITE" id="PS50003">
    <property type="entry name" value="PH_DOMAIN"/>
    <property type="match status" value="1"/>
</dbReference>
<feature type="region of interest" description="Disordered" evidence="3">
    <location>
        <begin position="97"/>
        <end position="135"/>
    </location>
</feature>
<feature type="region of interest" description="Disordered" evidence="3">
    <location>
        <begin position="387"/>
        <end position="408"/>
    </location>
</feature>
<dbReference type="EnsemblProtists" id="PYU1_T007159">
    <property type="protein sequence ID" value="PYU1_T007159"/>
    <property type="gene ID" value="PYU1_G007144"/>
</dbReference>
<evidence type="ECO:0000313" key="7">
    <source>
        <dbReference type="Proteomes" id="UP000019132"/>
    </source>
</evidence>
<evidence type="ECO:0000256" key="3">
    <source>
        <dbReference type="SAM" id="MobiDB-lite"/>
    </source>
</evidence>
<dbReference type="InterPro" id="IPR001895">
    <property type="entry name" value="RASGEF_cat_dom"/>
</dbReference>
<reference evidence="6" key="3">
    <citation type="submission" date="2015-02" db="UniProtKB">
        <authorList>
            <consortium name="EnsemblProtists"/>
        </authorList>
    </citation>
    <scope>IDENTIFICATION</scope>
    <source>
        <strain evidence="6">DAOM BR144</strain>
    </source>
</reference>
<dbReference type="SUPFAM" id="SSF50729">
    <property type="entry name" value="PH domain-like"/>
    <property type="match status" value="1"/>
</dbReference>
<feature type="compositionally biased region" description="Low complexity" evidence="3">
    <location>
        <begin position="390"/>
        <end position="400"/>
    </location>
</feature>
<feature type="domain" description="PH" evidence="4">
    <location>
        <begin position="3"/>
        <end position="95"/>
    </location>
</feature>